<comment type="caution">
    <text evidence="2">The sequence shown here is derived from an EMBL/GenBank/DDBJ whole genome shotgun (WGS) entry which is preliminary data.</text>
</comment>
<dbReference type="Proteomes" id="UP000692954">
    <property type="component" value="Unassembled WGS sequence"/>
</dbReference>
<dbReference type="InterPro" id="IPR050209">
    <property type="entry name" value="Rab_GTPases_membrane_traffic"/>
</dbReference>
<protein>
    <submittedName>
        <fullName evidence="2">Uncharacterized protein</fullName>
    </submittedName>
</protein>
<dbReference type="SMART" id="SM00173">
    <property type="entry name" value="RAS"/>
    <property type="match status" value="1"/>
</dbReference>
<dbReference type="PANTHER" id="PTHR47979">
    <property type="entry name" value="DRAB11-RELATED"/>
    <property type="match status" value="1"/>
</dbReference>
<keyword evidence="3" id="KW-1185">Reference proteome</keyword>
<proteinExistence type="inferred from homology"/>
<dbReference type="PROSITE" id="PS51421">
    <property type="entry name" value="RAS"/>
    <property type="match status" value="1"/>
</dbReference>
<dbReference type="CDD" id="cd00154">
    <property type="entry name" value="Rab"/>
    <property type="match status" value="1"/>
</dbReference>
<evidence type="ECO:0000256" key="1">
    <source>
        <dbReference type="ARBA" id="ARBA00006270"/>
    </source>
</evidence>
<name>A0A8S1P281_9CILI</name>
<reference evidence="2" key="1">
    <citation type="submission" date="2021-01" db="EMBL/GenBank/DDBJ databases">
        <authorList>
            <consortium name="Genoscope - CEA"/>
            <person name="William W."/>
        </authorList>
    </citation>
    <scope>NUCLEOTIDE SEQUENCE</scope>
</reference>
<sequence>MDQYHYLFKFILIGNVRVGKSSILSQITEKKILEQYDCTIGVEFGSVITEKNKKTIKLQIWDTSGQDAFKQITKCYIKSAVGVFLVFDITNQVSFQDILNWYNDIKDQVSQYAQIVLVGNKFDLDSDRQISTEQAKAFADQYKMQYIEISAKTAYNIEQLFEQTTMEILNKIEMKQIDVNQDSGIKSGQYLLEENTK</sequence>
<evidence type="ECO:0000313" key="2">
    <source>
        <dbReference type="EMBL" id="CAD8095134.1"/>
    </source>
</evidence>
<dbReference type="NCBIfam" id="TIGR00231">
    <property type="entry name" value="small_GTP"/>
    <property type="match status" value="1"/>
</dbReference>
<dbReference type="SMART" id="SM00176">
    <property type="entry name" value="RAN"/>
    <property type="match status" value="1"/>
</dbReference>
<dbReference type="PROSITE" id="PS51419">
    <property type="entry name" value="RAB"/>
    <property type="match status" value="1"/>
</dbReference>
<dbReference type="SMART" id="SM00174">
    <property type="entry name" value="RHO"/>
    <property type="match status" value="1"/>
</dbReference>
<dbReference type="GO" id="GO:0003924">
    <property type="term" value="F:GTPase activity"/>
    <property type="evidence" value="ECO:0007669"/>
    <property type="project" value="InterPro"/>
</dbReference>
<gene>
    <name evidence="2" type="ORF">PSON_ATCC_30995.1.T0640020</name>
</gene>
<evidence type="ECO:0000313" key="3">
    <source>
        <dbReference type="Proteomes" id="UP000692954"/>
    </source>
</evidence>
<accession>A0A8S1P281</accession>
<dbReference type="GO" id="GO:0005525">
    <property type="term" value="F:GTP binding"/>
    <property type="evidence" value="ECO:0007669"/>
    <property type="project" value="InterPro"/>
</dbReference>
<dbReference type="Pfam" id="PF00071">
    <property type="entry name" value="Ras"/>
    <property type="match status" value="1"/>
</dbReference>
<dbReference type="InterPro" id="IPR005225">
    <property type="entry name" value="Small_GTP-bd"/>
</dbReference>
<dbReference type="AlphaFoldDB" id="A0A8S1P281"/>
<dbReference type="FunFam" id="3.40.50.300:FF:002456">
    <property type="entry name" value="Small GTP-binding protein, putative"/>
    <property type="match status" value="1"/>
</dbReference>
<dbReference type="OrthoDB" id="9989112at2759"/>
<comment type="similarity">
    <text evidence="1">Belongs to the small GTPase superfamily. Rab family.</text>
</comment>
<dbReference type="InterPro" id="IPR001806">
    <property type="entry name" value="Small_GTPase"/>
</dbReference>
<organism evidence="2 3">
    <name type="scientific">Paramecium sonneborni</name>
    <dbReference type="NCBI Taxonomy" id="65129"/>
    <lineage>
        <taxon>Eukaryota</taxon>
        <taxon>Sar</taxon>
        <taxon>Alveolata</taxon>
        <taxon>Ciliophora</taxon>
        <taxon>Intramacronucleata</taxon>
        <taxon>Oligohymenophorea</taxon>
        <taxon>Peniculida</taxon>
        <taxon>Parameciidae</taxon>
        <taxon>Paramecium</taxon>
    </lineage>
</organism>
<dbReference type="SMART" id="SM00175">
    <property type="entry name" value="RAB"/>
    <property type="match status" value="1"/>
</dbReference>
<dbReference type="EMBL" id="CAJJDN010000064">
    <property type="protein sequence ID" value="CAD8095134.1"/>
    <property type="molecule type" value="Genomic_DNA"/>
</dbReference>